<evidence type="ECO:0000313" key="3">
    <source>
        <dbReference type="Proteomes" id="UP000666369"/>
    </source>
</evidence>
<comment type="caution">
    <text evidence="2">The sequence shown here is derived from an EMBL/GenBank/DDBJ whole genome shotgun (WGS) entry which is preliminary data.</text>
</comment>
<dbReference type="InterPro" id="IPR052985">
    <property type="entry name" value="CoA-trans_III_biosynth/detox"/>
</dbReference>
<sequence>MLDAASAALGLPDDAADAVVFGGVGDLPSCFATTDLAAASVAAAALAVRQLIVAQGGAGAEVRVDRRLASLWFGWSLHPVGWERPPLWDAVAGDYACADGWIRLHTNARHHRDAALAVLGCAAEREAVTRAVAAWRGEDLEAAVVGQGGCAAMMRSMAQWREHPQGRAVAAEPLIAISAAAAAAPAAAAAAAAAADSRPASAPAAPVLAAFAAGAHVGRGWPGTPSRPLAGLKVLDLTRVLAGPVATRFLAGYGADVLRIDPPGWTEPGVIPEVTLGKRCARLDLTLPVDRAIFEGLLADADILVHGYRADALERLGFGEQTRRQLNPGLIDVALDAYGWSGPWAGRRGFDSLVQMSSGIARHGMLAQGTGKPVPLPVQALDHATGYLIAAAVVRGLLHRLDGQDGMQARLSLARVAELLVASSAEPAASASLAAAVGLPPIAPGGEADLSPQLEQTEWGPARRYWPPAEIDGAPMRWERPASSLGSAAPSWGTE</sequence>
<dbReference type="Proteomes" id="UP000666369">
    <property type="component" value="Unassembled WGS sequence"/>
</dbReference>
<dbReference type="PANTHER" id="PTHR48229:SF1">
    <property type="entry name" value="ALPHA METHYLACYL-COA RACEMASE-RELATED"/>
    <property type="match status" value="1"/>
</dbReference>
<reference evidence="2 3" key="1">
    <citation type="submission" date="2020-01" db="EMBL/GenBank/DDBJ databases">
        <authorList>
            <person name="Lee S.D."/>
        </authorList>
    </citation>
    <scope>NUCLEOTIDE SEQUENCE [LARGE SCALE GENOMIC DNA]</scope>
    <source>
        <strain evidence="2 3">SAP-35</strain>
    </source>
</reference>
<reference evidence="3" key="2">
    <citation type="submission" date="2023-07" db="EMBL/GenBank/DDBJ databases">
        <title>Duganella aceri sp. nov., isolated from tree sap.</title>
        <authorList>
            <person name="Kim I.S."/>
        </authorList>
    </citation>
    <scope>NUCLEOTIDE SEQUENCE [LARGE SCALE GENOMIC DNA]</scope>
    <source>
        <strain evidence="3">SAP-35</strain>
    </source>
</reference>
<proteinExistence type="predicted"/>
<dbReference type="PANTHER" id="PTHR48229">
    <property type="entry name" value="CAIB/BAIF FAMILY ENZYME (AFU_ORTHOLOGUE AFUA_1G05360)-RELATED"/>
    <property type="match status" value="1"/>
</dbReference>
<dbReference type="Gene3D" id="3.40.50.10540">
    <property type="entry name" value="Crotonobetainyl-coa:carnitine coa-transferase, domain 1"/>
    <property type="match status" value="1"/>
</dbReference>
<dbReference type="Pfam" id="PF02515">
    <property type="entry name" value="CoA_transf_3"/>
    <property type="match status" value="1"/>
</dbReference>
<protein>
    <submittedName>
        <fullName evidence="2">Acyl-CoA transferase</fullName>
    </submittedName>
</protein>
<organism evidence="2 3">
    <name type="scientific">Duganella aceris</name>
    <dbReference type="NCBI Taxonomy" id="2703883"/>
    <lineage>
        <taxon>Bacteria</taxon>
        <taxon>Pseudomonadati</taxon>
        <taxon>Pseudomonadota</taxon>
        <taxon>Betaproteobacteria</taxon>
        <taxon>Burkholderiales</taxon>
        <taxon>Oxalobacteraceae</taxon>
        <taxon>Telluria group</taxon>
        <taxon>Duganella</taxon>
    </lineage>
</organism>
<evidence type="ECO:0000256" key="1">
    <source>
        <dbReference type="SAM" id="MobiDB-lite"/>
    </source>
</evidence>
<name>A0ABX0FH45_9BURK</name>
<feature type="region of interest" description="Disordered" evidence="1">
    <location>
        <begin position="476"/>
        <end position="495"/>
    </location>
</feature>
<evidence type="ECO:0000313" key="2">
    <source>
        <dbReference type="EMBL" id="NGZ83855.1"/>
    </source>
</evidence>
<gene>
    <name evidence="2" type="ORF">GW587_06245</name>
</gene>
<dbReference type="SUPFAM" id="SSF89796">
    <property type="entry name" value="CoA-transferase family III (CaiB/BaiF)"/>
    <property type="match status" value="2"/>
</dbReference>
<keyword evidence="2" id="KW-0808">Transferase</keyword>
<keyword evidence="3" id="KW-1185">Reference proteome</keyword>
<dbReference type="InterPro" id="IPR003673">
    <property type="entry name" value="CoA-Trfase_fam_III"/>
</dbReference>
<dbReference type="EMBL" id="JAADJT010000002">
    <property type="protein sequence ID" value="NGZ83855.1"/>
    <property type="molecule type" value="Genomic_DNA"/>
</dbReference>
<accession>A0ABX0FH45</accession>
<dbReference type="InterPro" id="IPR023606">
    <property type="entry name" value="CoA-Trfase_III_dom_1_sf"/>
</dbReference>
<dbReference type="GO" id="GO:0016740">
    <property type="term" value="F:transferase activity"/>
    <property type="evidence" value="ECO:0007669"/>
    <property type="project" value="UniProtKB-KW"/>
</dbReference>